<comment type="caution">
    <text evidence="6">Lacks conserved residue(s) required for the propagation of feature annotation.</text>
</comment>
<keyword evidence="5 6" id="KW-0949">S-adenosyl-L-methionine</keyword>
<proteinExistence type="inferred from homology"/>
<feature type="binding site" evidence="6">
    <location>
        <begin position="123"/>
        <end position="124"/>
    </location>
    <ligand>
        <name>S-adenosyl-L-methionine</name>
        <dbReference type="ChEBI" id="CHEBI:59789"/>
    </ligand>
</feature>
<comment type="subcellular location">
    <subcellularLocation>
        <location evidence="6">Cytoplasm</location>
    </subcellularLocation>
</comment>
<dbReference type="Proteomes" id="UP000470384">
    <property type="component" value="Unassembled WGS sequence"/>
</dbReference>
<evidence type="ECO:0000256" key="4">
    <source>
        <dbReference type="ARBA" id="ARBA00022679"/>
    </source>
</evidence>
<dbReference type="Pfam" id="PF02527">
    <property type="entry name" value="GidB"/>
    <property type="match status" value="1"/>
</dbReference>
<dbReference type="PIRSF" id="PIRSF003078">
    <property type="entry name" value="GidB"/>
    <property type="match status" value="1"/>
</dbReference>
<accession>A0A845Q9A8</accession>
<evidence type="ECO:0000256" key="1">
    <source>
        <dbReference type="ARBA" id="ARBA00022490"/>
    </source>
</evidence>
<name>A0A845Q9A8_9HYPH</name>
<dbReference type="PANTHER" id="PTHR31760">
    <property type="entry name" value="S-ADENOSYL-L-METHIONINE-DEPENDENT METHYLTRANSFERASES SUPERFAMILY PROTEIN"/>
    <property type="match status" value="1"/>
</dbReference>
<keyword evidence="1 6" id="KW-0963">Cytoplasm</keyword>
<keyword evidence="3 6" id="KW-0489">Methyltransferase</keyword>
<feature type="binding site" evidence="6">
    <location>
        <position position="69"/>
    </location>
    <ligand>
        <name>S-adenosyl-L-methionine</name>
        <dbReference type="ChEBI" id="CHEBI:59789"/>
    </ligand>
</feature>
<sequence>MESVSGLAGVSRETRGRLETYRDLLVKWQARINLVAPSTLEDAWVRHFADSAQLIAHAPDRVRLWLDVGSGAGFPGLVAGIMLMETHPDSQVCLIESDTRKCAFLQSVVAETGAPVKVIPMRVEKAEAAVAALGHTADVISARAVAPMPRLMEMIAPYWSQGCIGLFLKGRDVASELTEAAKYWTIRTSHIPSSTPGDGVILKLEELARVRPEHPH</sequence>
<dbReference type="SUPFAM" id="SSF53335">
    <property type="entry name" value="S-adenosyl-L-methionine-dependent methyltransferases"/>
    <property type="match status" value="1"/>
</dbReference>
<dbReference type="GO" id="GO:0070043">
    <property type="term" value="F:rRNA (guanine-N7-)-methyltransferase activity"/>
    <property type="evidence" value="ECO:0007669"/>
    <property type="project" value="UniProtKB-UniRule"/>
</dbReference>
<evidence type="ECO:0000256" key="3">
    <source>
        <dbReference type="ARBA" id="ARBA00022603"/>
    </source>
</evidence>
<dbReference type="OrthoDB" id="9808773at2"/>
<reference evidence="7 8" key="1">
    <citation type="journal article" date="2016" name="Int. J. Syst. Evol. Microbiol.">
        <title>Pyruvatibacter mobilis gen. nov., sp. nov., a marine bacterium from the culture broth of Picochlorum sp. 122.</title>
        <authorList>
            <person name="Wang G."/>
            <person name="Tang M."/>
            <person name="Wu H."/>
            <person name="Dai S."/>
            <person name="Li T."/>
            <person name="Chen C."/>
            <person name="He H."/>
            <person name="Fan J."/>
            <person name="Xiang W."/>
            <person name="Li X."/>
        </authorList>
    </citation>
    <scope>NUCLEOTIDE SEQUENCE [LARGE SCALE GENOMIC DNA]</scope>
    <source>
        <strain evidence="7 8">GYP-11</strain>
    </source>
</reference>
<dbReference type="EMBL" id="WXYQ01000004">
    <property type="protein sequence ID" value="NBG95152.1"/>
    <property type="molecule type" value="Genomic_DNA"/>
</dbReference>
<evidence type="ECO:0000256" key="5">
    <source>
        <dbReference type="ARBA" id="ARBA00022691"/>
    </source>
</evidence>
<evidence type="ECO:0000313" key="7">
    <source>
        <dbReference type="EMBL" id="NBG95152.1"/>
    </source>
</evidence>
<dbReference type="AlphaFoldDB" id="A0A845Q9A8"/>
<evidence type="ECO:0000256" key="2">
    <source>
        <dbReference type="ARBA" id="ARBA00022552"/>
    </source>
</evidence>
<comment type="similarity">
    <text evidence="6">Belongs to the methyltransferase superfamily. RNA methyltransferase RsmG family.</text>
</comment>
<organism evidence="7 8">
    <name type="scientific">Pyruvatibacter mobilis</name>
    <dbReference type="NCBI Taxonomy" id="1712261"/>
    <lineage>
        <taxon>Bacteria</taxon>
        <taxon>Pseudomonadati</taxon>
        <taxon>Pseudomonadota</taxon>
        <taxon>Alphaproteobacteria</taxon>
        <taxon>Hyphomicrobiales</taxon>
        <taxon>Parvibaculaceae</taxon>
        <taxon>Pyruvatibacter</taxon>
    </lineage>
</organism>
<protein>
    <recommendedName>
        <fullName evidence="6">Ribosomal RNA small subunit methyltransferase G</fullName>
        <ecNumber evidence="6">2.1.1.170</ecNumber>
    </recommendedName>
    <alternativeName>
        <fullName evidence="6">16S rRNA 7-methylguanosine methyltransferase</fullName>
        <shortName evidence="6">16S rRNA m7G methyltransferase</shortName>
    </alternativeName>
</protein>
<comment type="catalytic activity">
    <reaction evidence="6">
        <text>guanosine(527) in 16S rRNA + S-adenosyl-L-methionine = N(7)-methylguanosine(527) in 16S rRNA + S-adenosyl-L-homocysteine</text>
        <dbReference type="Rhea" id="RHEA:42732"/>
        <dbReference type="Rhea" id="RHEA-COMP:10209"/>
        <dbReference type="Rhea" id="RHEA-COMP:10210"/>
        <dbReference type="ChEBI" id="CHEBI:57856"/>
        <dbReference type="ChEBI" id="CHEBI:59789"/>
        <dbReference type="ChEBI" id="CHEBI:74269"/>
        <dbReference type="ChEBI" id="CHEBI:74480"/>
        <dbReference type="EC" id="2.1.1.170"/>
    </reaction>
</comment>
<comment type="function">
    <text evidence="6">Specifically methylates the N7 position of guanine in position 527 of 16S rRNA.</text>
</comment>
<dbReference type="NCBIfam" id="TIGR00138">
    <property type="entry name" value="rsmG_gidB"/>
    <property type="match status" value="1"/>
</dbReference>
<gene>
    <name evidence="6 7" type="primary">rsmG</name>
    <name evidence="7" type="ORF">GTQ45_05350</name>
</gene>
<evidence type="ECO:0000256" key="6">
    <source>
        <dbReference type="HAMAP-Rule" id="MF_00074"/>
    </source>
</evidence>
<keyword evidence="4 6" id="KW-0808">Transferase</keyword>
<dbReference type="GO" id="GO:0005829">
    <property type="term" value="C:cytosol"/>
    <property type="evidence" value="ECO:0007669"/>
    <property type="project" value="TreeGrafter"/>
</dbReference>
<dbReference type="InterPro" id="IPR003682">
    <property type="entry name" value="rRNA_ssu_MeTfrase_G"/>
</dbReference>
<dbReference type="HAMAP" id="MF_00074">
    <property type="entry name" value="16SrRNA_methyltr_G"/>
    <property type="match status" value="1"/>
</dbReference>
<keyword evidence="8" id="KW-1185">Reference proteome</keyword>
<dbReference type="EC" id="2.1.1.170" evidence="6"/>
<keyword evidence="2 6" id="KW-0698">rRNA processing</keyword>
<feature type="binding site" evidence="6">
    <location>
        <position position="143"/>
    </location>
    <ligand>
        <name>S-adenosyl-L-methionine</name>
        <dbReference type="ChEBI" id="CHEBI:59789"/>
    </ligand>
</feature>
<dbReference type="PANTHER" id="PTHR31760:SF0">
    <property type="entry name" value="S-ADENOSYL-L-METHIONINE-DEPENDENT METHYLTRANSFERASES SUPERFAMILY PROTEIN"/>
    <property type="match status" value="1"/>
</dbReference>
<dbReference type="InterPro" id="IPR029063">
    <property type="entry name" value="SAM-dependent_MTases_sf"/>
</dbReference>
<comment type="caution">
    <text evidence="7">The sequence shown here is derived from an EMBL/GenBank/DDBJ whole genome shotgun (WGS) entry which is preliminary data.</text>
</comment>
<evidence type="ECO:0000313" key="8">
    <source>
        <dbReference type="Proteomes" id="UP000470384"/>
    </source>
</evidence>
<dbReference type="Gene3D" id="3.40.50.150">
    <property type="entry name" value="Vaccinia Virus protein VP39"/>
    <property type="match status" value="1"/>
</dbReference>
<feature type="binding site" evidence="6">
    <location>
        <position position="74"/>
    </location>
    <ligand>
        <name>S-adenosyl-L-methionine</name>
        <dbReference type="ChEBI" id="CHEBI:59789"/>
    </ligand>
</feature>